<dbReference type="InterPro" id="IPR019762">
    <property type="entry name" value="Dynamin_GTPase_CS"/>
</dbReference>
<dbReference type="InterPro" id="IPR030381">
    <property type="entry name" value="G_DYNAMIN_dom"/>
</dbReference>
<dbReference type="InterPro" id="IPR045063">
    <property type="entry name" value="Dynamin_N"/>
</dbReference>
<dbReference type="PROSITE" id="PS51718">
    <property type="entry name" value="G_DYNAMIN_2"/>
    <property type="match status" value="1"/>
</dbReference>
<gene>
    <name evidence="5" type="ORF">DARMORV10_C06P20140.1</name>
</gene>
<dbReference type="PROSITE" id="PS00410">
    <property type="entry name" value="G_DYNAMIN_1"/>
    <property type="match status" value="1"/>
</dbReference>
<dbReference type="InterPro" id="IPR027417">
    <property type="entry name" value="P-loop_NTPase"/>
</dbReference>
<dbReference type="InterPro" id="IPR038765">
    <property type="entry name" value="Papain-like_cys_pep_sf"/>
</dbReference>
<dbReference type="Proteomes" id="UP001295469">
    <property type="component" value="Chromosome C06"/>
</dbReference>
<dbReference type="PANTHER" id="PTHR11566:SF159">
    <property type="entry name" value="PHRAGMOPLASTIN DRP1A"/>
    <property type="match status" value="1"/>
</dbReference>
<dbReference type="InterPro" id="IPR022812">
    <property type="entry name" value="Dynamin"/>
</dbReference>
<keyword evidence="2" id="KW-0175">Coiled coil</keyword>
<dbReference type="GO" id="GO:0005737">
    <property type="term" value="C:cytoplasm"/>
    <property type="evidence" value="ECO:0007669"/>
    <property type="project" value="UniProtKB-ARBA"/>
</dbReference>
<evidence type="ECO:0000313" key="5">
    <source>
        <dbReference type="EMBL" id="CAF2058159.1"/>
    </source>
</evidence>
<dbReference type="InterPro" id="IPR001401">
    <property type="entry name" value="Dynamin_GTPase"/>
</dbReference>
<dbReference type="CDD" id="cd08771">
    <property type="entry name" value="DLP_1"/>
    <property type="match status" value="1"/>
</dbReference>
<name>A0A816QD91_BRANA</name>
<dbReference type="Pfam" id="PF00350">
    <property type="entry name" value="Dynamin_N"/>
    <property type="match status" value="1"/>
</dbReference>
<dbReference type="GO" id="GO:0003924">
    <property type="term" value="F:GTPase activity"/>
    <property type="evidence" value="ECO:0007669"/>
    <property type="project" value="InterPro"/>
</dbReference>
<dbReference type="SMART" id="SM00053">
    <property type="entry name" value="DYNc"/>
    <property type="match status" value="1"/>
</dbReference>
<dbReference type="GO" id="GO:0005525">
    <property type="term" value="F:GTP binding"/>
    <property type="evidence" value="ECO:0007669"/>
    <property type="project" value="UniProtKB-KW"/>
</dbReference>
<feature type="coiled-coil region" evidence="2">
    <location>
        <begin position="877"/>
        <end position="908"/>
    </location>
</feature>
<accession>A0A816QD91</accession>
<feature type="region of interest" description="Disordered" evidence="3">
    <location>
        <begin position="1187"/>
        <end position="1206"/>
    </location>
</feature>
<dbReference type="SUPFAM" id="SSF52540">
    <property type="entry name" value="P-loop containing nucleoside triphosphate hydrolases"/>
    <property type="match status" value="1"/>
</dbReference>
<comment type="similarity">
    <text evidence="1">Belongs to the TRAFAC class dynamin-like GTPase superfamily. Dynamin/Fzo/YdjA family.</text>
</comment>
<evidence type="ECO:0000259" key="4">
    <source>
        <dbReference type="PROSITE" id="PS51718"/>
    </source>
</evidence>
<dbReference type="SUPFAM" id="SSF54001">
    <property type="entry name" value="Cysteine proteinases"/>
    <property type="match status" value="1"/>
</dbReference>
<keyword evidence="1" id="KW-0547">Nucleotide-binding</keyword>
<organism evidence="5">
    <name type="scientific">Brassica napus</name>
    <name type="common">Rape</name>
    <dbReference type="NCBI Taxonomy" id="3708"/>
    <lineage>
        <taxon>Eukaryota</taxon>
        <taxon>Viridiplantae</taxon>
        <taxon>Streptophyta</taxon>
        <taxon>Embryophyta</taxon>
        <taxon>Tracheophyta</taxon>
        <taxon>Spermatophyta</taxon>
        <taxon>Magnoliopsida</taxon>
        <taxon>eudicotyledons</taxon>
        <taxon>Gunneridae</taxon>
        <taxon>Pentapetalae</taxon>
        <taxon>rosids</taxon>
        <taxon>malvids</taxon>
        <taxon>Brassicales</taxon>
        <taxon>Brassicaceae</taxon>
        <taxon>Brassiceae</taxon>
        <taxon>Brassica</taxon>
    </lineage>
</organism>
<feature type="compositionally biased region" description="Polar residues" evidence="3">
    <location>
        <begin position="1192"/>
        <end position="1203"/>
    </location>
</feature>
<dbReference type="Gene3D" id="3.90.70.10">
    <property type="entry name" value="Cysteine proteinases"/>
    <property type="match status" value="1"/>
</dbReference>
<feature type="compositionally biased region" description="Basic and acidic residues" evidence="3">
    <location>
        <begin position="935"/>
        <end position="947"/>
    </location>
</feature>
<protein>
    <submittedName>
        <fullName evidence="5">(rape) hypothetical protein</fullName>
    </submittedName>
</protein>
<evidence type="ECO:0000256" key="3">
    <source>
        <dbReference type="SAM" id="MobiDB-lite"/>
    </source>
</evidence>
<dbReference type="CDD" id="cd02619">
    <property type="entry name" value="Peptidase_C1"/>
    <property type="match status" value="1"/>
</dbReference>
<dbReference type="PRINTS" id="PR00195">
    <property type="entry name" value="DYNAMIN"/>
</dbReference>
<dbReference type="PANTHER" id="PTHR11566">
    <property type="entry name" value="DYNAMIN"/>
    <property type="match status" value="1"/>
</dbReference>
<keyword evidence="1" id="KW-0342">GTP-binding</keyword>
<feature type="domain" description="Dynamin-type G" evidence="4">
    <location>
        <begin position="556"/>
        <end position="808"/>
    </location>
</feature>
<feature type="coiled-coil region" evidence="2">
    <location>
        <begin position="41"/>
        <end position="71"/>
    </location>
</feature>
<feature type="region of interest" description="Disordered" evidence="3">
    <location>
        <begin position="920"/>
        <end position="947"/>
    </location>
</feature>
<proteinExistence type="inferred from homology"/>
<dbReference type="EMBL" id="HG994370">
    <property type="protein sequence ID" value="CAF2058159.1"/>
    <property type="molecule type" value="Genomic_DNA"/>
</dbReference>
<dbReference type="Gene3D" id="3.40.50.300">
    <property type="entry name" value="P-loop containing nucleotide triphosphate hydrolases"/>
    <property type="match status" value="1"/>
</dbReference>
<evidence type="ECO:0000256" key="2">
    <source>
        <dbReference type="SAM" id="Coils"/>
    </source>
</evidence>
<reference evidence="5" key="1">
    <citation type="submission" date="2021-01" db="EMBL/GenBank/DDBJ databases">
        <authorList>
            <consortium name="Genoscope - CEA"/>
            <person name="William W."/>
        </authorList>
    </citation>
    <scope>NUCLEOTIDE SEQUENCE</scope>
</reference>
<evidence type="ECO:0000256" key="1">
    <source>
        <dbReference type="RuleBase" id="RU003932"/>
    </source>
</evidence>
<sequence length="1334" mass="150291">MQTIGIPATKSLDQIRSMAGSDLKDPSFCSRQSQDSNYSKLKKSVDYILALEEKLQNASNENAKLRLMQKEDEKLSRRMESKFSPTQTLADQLTENLQHLTSQVQEENSFGVAQLLPYQILSKDGKPYIMNCETKVFSPEEITDMVLTKVKEGRRVCMPPLPVPVCEDSSSDDTYDEESWLNKNDAAKDTDDEDYEHYEDYEDYEAPDEDIDKALYEGGDAAGIMMDCPDIAPLLEKLPAGFEYPFLTNAIASDLLDETRLKMVMEALPSTSRLMLFRCLNSMYIYWKKKSVHLKQYLTSRSRRKRVLVAAGEVRNQLDHLLCWAYSSSDLVSASLVLHGLEKEYFPLCPMYLCENVDPSQLESHVIEEEEHRCYGSNMHSALLYIKKYGIPKEASKEFNCMLARGVGADEKRYYISEVLRFPTLEAALMRLKTHPVGATLAMFTGCTDEGIYRGPMKEDLRLIRLPPSIKGSEYMGDHEVVMICCEVKKGEMVVKCKTSYGKKCCNRGYIYVSIEVLLILAGALRKQGAKLGDICHIRPQYLLSDFYSVEMEIKGQSESIVKGIENVRLGKSSVLESIVGKDSLPRGSGIVTRRPLVLKLQTIDDGTREYAEFLHLPRKRFTDFAAVRKEIQDEIDRETGRSKAISSVPIHLSIYSPDVVNLRLIDLPELTKVSVDGQSESIVKGIENVVRSYIEKPNDIILAISPVKKDLASSDAIKISREVDPSGERTFGVLTKIDLVDYGTNAVEILEERSFKLKDPSLHRHDELVIKHRLVRNPYRSSPQKLRRSSHQLLQSVHPLTRLPSFPAAAAAAEVQIPAVWDSALRLETEASPRSLSLSSDSKLERLLCLELDSGAVERRMTRLLFDSVRKSRYRSVSLSREREDYEAEIEDDKRRETDACEEEEDDVVLLLDPKKGEREEAQARLMTSPHSPGLDRNDDASNRDRVGVAGMTPVKLLKETLKEVRNDWLSDGSVPLKRLNSRFNEVNRSRAEERLQVNEGGEIRNRAKEGVVLETQNSELVETAESRGGEVATESDAGDNLQRVRRRGKQDTFKSLSVEFNLFKLKPPLSLLSSLSSSFKRSIEEKSGEDEDGNWRDIWKIRFFRYGDAAGSVFSFHVHGIPPYHHGSINNGQDMQQMRGFNQMSNSQSVSEFLQNGRLQGLEISSNNSSSLSLRYAELRRGRVTEQRKSNATGVQQTKKSTLGEAEAANNISCENFEISKSKPSRESVRKVVCEEEKEVMLLGNDSCGSYKAVAHEKDGDNALFPESDDNSSIWYGNELLWAPSSPQKVKLGIVLFKGQVPGGRTVIHGPFGVSKPYTTPTTRSISLCLKS</sequence>